<proteinExistence type="predicted"/>
<feature type="region of interest" description="Disordered" evidence="1">
    <location>
        <begin position="172"/>
        <end position="194"/>
    </location>
</feature>
<name>A0A7G2CSN5_9TRYP</name>
<organism evidence="2 3">
    <name type="scientific">Angomonas deanei</name>
    <dbReference type="NCBI Taxonomy" id="59799"/>
    <lineage>
        <taxon>Eukaryota</taxon>
        <taxon>Discoba</taxon>
        <taxon>Euglenozoa</taxon>
        <taxon>Kinetoplastea</taxon>
        <taxon>Metakinetoplastina</taxon>
        <taxon>Trypanosomatida</taxon>
        <taxon>Trypanosomatidae</taxon>
        <taxon>Strigomonadinae</taxon>
        <taxon>Angomonas</taxon>
    </lineage>
</organism>
<accession>A0A7G2CSN5</accession>
<reference evidence="2 3" key="1">
    <citation type="submission" date="2020-08" db="EMBL/GenBank/DDBJ databases">
        <authorList>
            <person name="Newling K."/>
            <person name="Davey J."/>
            <person name="Forrester S."/>
        </authorList>
    </citation>
    <scope>NUCLEOTIDE SEQUENCE [LARGE SCALE GENOMIC DNA]</scope>
    <source>
        <strain evidence="3">Crithidia deanei Carvalho (ATCC PRA-265)</strain>
    </source>
</reference>
<dbReference type="VEuPathDB" id="TriTrypDB:ADEAN_000958000"/>
<evidence type="ECO:0000313" key="2">
    <source>
        <dbReference type="EMBL" id="CAD2222041.1"/>
    </source>
</evidence>
<evidence type="ECO:0008006" key="4">
    <source>
        <dbReference type="Google" id="ProtNLM"/>
    </source>
</evidence>
<dbReference type="AlphaFoldDB" id="A0A7G2CSN5"/>
<evidence type="ECO:0000313" key="3">
    <source>
        <dbReference type="Proteomes" id="UP000515908"/>
    </source>
</evidence>
<keyword evidence="3" id="KW-1185">Reference proteome</keyword>
<feature type="region of interest" description="Disordered" evidence="1">
    <location>
        <begin position="1"/>
        <end position="31"/>
    </location>
</feature>
<evidence type="ECO:0000256" key="1">
    <source>
        <dbReference type="SAM" id="MobiDB-lite"/>
    </source>
</evidence>
<feature type="compositionally biased region" description="Low complexity" evidence="1">
    <location>
        <begin position="12"/>
        <end position="24"/>
    </location>
</feature>
<protein>
    <recommendedName>
        <fullName evidence="4">Bucentaur or craniofacial development</fullName>
    </recommendedName>
</protein>
<sequence length="270" mass="30076">MSEKSGSGTGGSSSSSSHTSSSASDSEDPYPNDASALYLPAHWVLHSKLRVSRQQHQRKLFSLRKLGKTDTLDGKYFICKNKCLSETDALLHATFANKAIFDALSSAIEEQPYDSISASVDETITLANPFVQHFCGPLLDDTAPGEESPSRQAFLEWESSLPVCTRKRLRTEDTTSVAHSPAKVRSKTSQSASKGLVAQSMKSWEKYIESHLLSEGESVETFRSRKNNSGFIEKQQFQQKAEWNEFMQEASLQEKQRSLELSRATRRGEK</sequence>
<dbReference type="EMBL" id="LR877168">
    <property type="protein sequence ID" value="CAD2222041.1"/>
    <property type="molecule type" value="Genomic_DNA"/>
</dbReference>
<gene>
    <name evidence="2" type="ORF">ADEAN_000958000</name>
</gene>
<dbReference type="Proteomes" id="UP000515908">
    <property type="component" value="Chromosome 24"/>
</dbReference>